<dbReference type="PROSITE" id="PS51998">
    <property type="entry name" value="DEK_C"/>
    <property type="match status" value="1"/>
</dbReference>
<evidence type="ECO:0000313" key="10">
    <source>
        <dbReference type="Proteomes" id="UP000236161"/>
    </source>
</evidence>
<keyword evidence="10" id="KW-1185">Reference proteome</keyword>
<dbReference type="Pfam" id="PF08766">
    <property type="entry name" value="DEK_C"/>
    <property type="match status" value="1"/>
</dbReference>
<feature type="domain" description="DEK-C" evidence="8">
    <location>
        <begin position="443"/>
        <end position="498"/>
    </location>
</feature>
<feature type="compositionally biased region" description="Acidic residues" evidence="7">
    <location>
        <begin position="1"/>
        <end position="11"/>
    </location>
</feature>
<evidence type="ECO:0000256" key="5">
    <source>
        <dbReference type="ARBA" id="ARBA00023163"/>
    </source>
</evidence>
<gene>
    <name evidence="9" type="ORF">AXF42_Ash003896</name>
</gene>
<proteinExistence type="predicted"/>
<keyword evidence="2" id="KW-0156">Chromatin regulator</keyword>
<dbReference type="FunFam" id="1.10.10.60:FF:000220">
    <property type="entry name" value="DEK domain-containing chromatin associated protein"/>
    <property type="match status" value="1"/>
</dbReference>
<evidence type="ECO:0000256" key="4">
    <source>
        <dbReference type="ARBA" id="ARBA00023125"/>
    </source>
</evidence>
<evidence type="ECO:0000256" key="3">
    <source>
        <dbReference type="ARBA" id="ARBA00023015"/>
    </source>
</evidence>
<protein>
    <submittedName>
        <fullName evidence="9">Omega-hydroxypalmitate O-feruloyl transferase</fullName>
        <ecNumber evidence="9">2.3.1.188</ecNumber>
    </submittedName>
</protein>
<dbReference type="Gene3D" id="1.10.10.60">
    <property type="entry name" value="Homeodomain-like"/>
    <property type="match status" value="1"/>
</dbReference>
<name>A0A2I0AI79_9ASPA</name>
<feature type="compositionally biased region" description="Basic and acidic residues" evidence="7">
    <location>
        <begin position="411"/>
        <end position="440"/>
    </location>
</feature>
<feature type="compositionally biased region" description="Basic and acidic residues" evidence="7">
    <location>
        <begin position="53"/>
        <end position="63"/>
    </location>
</feature>
<dbReference type="EC" id="2.3.1.188" evidence="9"/>
<dbReference type="STRING" id="1088818.A0A2I0AI79"/>
<dbReference type="EMBL" id="KZ451980">
    <property type="protein sequence ID" value="PKA55259.1"/>
    <property type="molecule type" value="Genomic_DNA"/>
</dbReference>
<keyword evidence="3" id="KW-0805">Transcription regulation</keyword>
<evidence type="ECO:0000256" key="1">
    <source>
        <dbReference type="ARBA" id="ARBA00004604"/>
    </source>
</evidence>
<dbReference type="PANTHER" id="PTHR13468:SF1">
    <property type="entry name" value="PROTEIN DEK"/>
    <property type="match status" value="1"/>
</dbReference>
<keyword evidence="9" id="KW-0012">Acyltransferase</keyword>
<dbReference type="GO" id="GO:0005730">
    <property type="term" value="C:nucleolus"/>
    <property type="evidence" value="ECO:0007669"/>
    <property type="project" value="UniProtKB-SubCell"/>
</dbReference>
<evidence type="ECO:0000259" key="8">
    <source>
        <dbReference type="PROSITE" id="PS51998"/>
    </source>
</evidence>
<feature type="region of interest" description="Disordered" evidence="7">
    <location>
        <begin position="500"/>
        <end position="519"/>
    </location>
</feature>
<accession>A0A2I0AI79</accession>
<keyword evidence="6" id="KW-0539">Nucleus</keyword>
<feature type="compositionally biased region" description="Acidic residues" evidence="7">
    <location>
        <begin position="501"/>
        <end position="519"/>
    </location>
</feature>
<dbReference type="GO" id="GO:0006325">
    <property type="term" value="P:chromatin organization"/>
    <property type="evidence" value="ECO:0007669"/>
    <property type="project" value="UniProtKB-KW"/>
</dbReference>
<feature type="compositionally biased region" description="Basic residues" evidence="7">
    <location>
        <begin position="257"/>
        <end position="269"/>
    </location>
</feature>
<dbReference type="GO" id="GO:0102406">
    <property type="term" value="F:omega-hydroxypalmitate O-sinapoyl transferase activity"/>
    <property type="evidence" value="ECO:0007669"/>
    <property type="project" value="UniProtKB-EC"/>
</dbReference>
<comment type="subcellular location">
    <subcellularLocation>
        <location evidence="1">Nucleus</location>
        <location evidence="1">Nucleolus</location>
    </subcellularLocation>
</comment>
<dbReference type="AlphaFoldDB" id="A0A2I0AI79"/>
<keyword evidence="9" id="KW-0808">Transferase</keyword>
<dbReference type="GO" id="GO:2000779">
    <property type="term" value="P:regulation of double-strand break repair"/>
    <property type="evidence" value="ECO:0007669"/>
    <property type="project" value="TreeGrafter"/>
</dbReference>
<dbReference type="PANTHER" id="PTHR13468">
    <property type="entry name" value="DEK PROTEIN"/>
    <property type="match status" value="1"/>
</dbReference>
<keyword evidence="5" id="KW-0804">Transcription</keyword>
<evidence type="ECO:0000256" key="7">
    <source>
        <dbReference type="SAM" id="MobiDB-lite"/>
    </source>
</evidence>
<evidence type="ECO:0000256" key="6">
    <source>
        <dbReference type="ARBA" id="ARBA00023242"/>
    </source>
</evidence>
<feature type="region of interest" description="Disordered" evidence="7">
    <location>
        <begin position="1"/>
        <end position="85"/>
    </location>
</feature>
<reference evidence="9 10" key="1">
    <citation type="journal article" date="2017" name="Nature">
        <title>The Apostasia genome and the evolution of orchids.</title>
        <authorList>
            <person name="Zhang G.Q."/>
            <person name="Liu K.W."/>
            <person name="Li Z."/>
            <person name="Lohaus R."/>
            <person name="Hsiao Y.Y."/>
            <person name="Niu S.C."/>
            <person name="Wang J.Y."/>
            <person name="Lin Y.C."/>
            <person name="Xu Q."/>
            <person name="Chen L.J."/>
            <person name="Yoshida K."/>
            <person name="Fujiwara S."/>
            <person name="Wang Z.W."/>
            <person name="Zhang Y.Q."/>
            <person name="Mitsuda N."/>
            <person name="Wang M."/>
            <person name="Liu G.H."/>
            <person name="Pecoraro L."/>
            <person name="Huang H.X."/>
            <person name="Xiao X.J."/>
            <person name="Lin M."/>
            <person name="Wu X.Y."/>
            <person name="Wu W.L."/>
            <person name="Chen Y.Y."/>
            <person name="Chang S.B."/>
            <person name="Sakamoto S."/>
            <person name="Ohme-Takagi M."/>
            <person name="Yagi M."/>
            <person name="Zeng S.J."/>
            <person name="Shen C.Y."/>
            <person name="Yeh C.M."/>
            <person name="Luo Y.B."/>
            <person name="Tsai W.C."/>
            <person name="Van de Peer Y."/>
            <person name="Liu Z.J."/>
        </authorList>
    </citation>
    <scope>NUCLEOTIDE SEQUENCE [LARGE SCALE GENOMIC DNA]</scope>
    <source>
        <strain evidence="10">cv. Shenzhen</strain>
        <tissue evidence="9">Stem</tissue>
    </source>
</reference>
<dbReference type="GO" id="GO:0003677">
    <property type="term" value="F:DNA binding"/>
    <property type="evidence" value="ECO:0007669"/>
    <property type="project" value="UniProtKB-KW"/>
</dbReference>
<dbReference type="InterPro" id="IPR014876">
    <property type="entry name" value="DEK_C"/>
</dbReference>
<feature type="compositionally biased region" description="Basic and acidic residues" evidence="7">
    <location>
        <begin position="281"/>
        <end position="307"/>
    </location>
</feature>
<feature type="compositionally biased region" description="Polar residues" evidence="7">
    <location>
        <begin position="386"/>
        <end position="395"/>
    </location>
</feature>
<feature type="region of interest" description="Disordered" evidence="7">
    <location>
        <begin position="224"/>
        <end position="448"/>
    </location>
</feature>
<dbReference type="SUPFAM" id="SSF109715">
    <property type="entry name" value="DEK C-terminal domain"/>
    <property type="match status" value="1"/>
</dbReference>
<evidence type="ECO:0000313" key="9">
    <source>
        <dbReference type="EMBL" id="PKA55259.1"/>
    </source>
</evidence>
<sequence length="519" mass="58218">MGSEPAEEDDRQESSKEASHVVGRGAAAAEGSGLRSEQVVPTGSEKKRRGRKRNEDKEADRGEVKKRKVAPKTSTVDRPSRERKSVVRYATLSPRRMSAVKAVAIGQGRGEKLKDIPNVAFKVSKRKADDSLRALHSILFGRKANAHFLKRNILQFSGLVYSEDEEKHRSRVKEKLNKCNKDRLLEFCDLLDIYTLKVTTKKEEISEKLLEFLESPQATRDVLLSDKGKGGKRKWGARGAGQAPPVEKTSDKETEQKRKKVAKIVIRRSVKTDKEDQEDVSSDKVDESTDEDKNVDEADSVGRPKSEAEEEEDEYEYRESNKTLSDGEETDEHKDPEKASSSSAPKKKNKDEIKRSSKNRKEKAANKKESLDKSERKAPLKKAETGHSTYVSNRSSMKDDNKKGKGNVKISSKDVKGSKNHVEKEKSKKAGKKQGKDKDISVGPTTEQLHVEVARILKEVDFNTATLADIIRQLGARFKTDLMNRKAEIKRVIEEVINNMTDDEDEDGVGGDNGDEDEK</sequence>
<dbReference type="GO" id="GO:0042393">
    <property type="term" value="F:histone binding"/>
    <property type="evidence" value="ECO:0007669"/>
    <property type="project" value="TreeGrafter"/>
</dbReference>
<organism evidence="9 10">
    <name type="scientific">Apostasia shenzhenica</name>
    <dbReference type="NCBI Taxonomy" id="1088818"/>
    <lineage>
        <taxon>Eukaryota</taxon>
        <taxon>Viridiplantae</taxon>
        <taxon>Streptophyta</taxon>
        <taxon>Embryophyta</taxon>
        <taxon>Tracheophyta</taxon>
        <taxon>Spermatophyta</taxon>
        <taxon>Magnoliopsida</taxon>
        <taxon>Liliopsida</taxon>
        <taxon>Asparagales</taxon>
        <taxon>Orchidaceae</taxon>
        <taxon>Apostasioideae</taxon>
        <taxon>Apostasia</taxon>
    </lineage>
</organism>
<feature type="compositionally biased region" description="Basic and acidic residues" evidence="7">
    <location>
        <begin position="362"/>
        <end position="385"/>
    </location>
</feature>
<evidence type="ECO:0000256" key="2">
    <source>
        <dbReference type="ARBA" id="ARBA00022853"/>
    </source>
</evidence>
<keyword evidence="4" id="KW-0238">DNA-binding</keyword>
<dbReference type="OrthoDB" id="370884at2759"/>
<dbReference type="Proteomes" id="UP000236161">
    <property type="component" value="Unassembled WGS sequence"/>
</dbReference>
<dbReference type="InterPro" id="IPR044198">
    <property type="entry name" value="DEK"/>
</dbReference>